<dbReference type="RefSeq" id="WP_068718918.1">
    <property type="nucleotide sequence ID" value="NZ_AP014636.1"/>
</dbReference>
<evidence type="ECO:0000313" key="3">
    <source>
        <dbReference type="Proteomes" id="UP001199044"/>
    </source>
</evidence>
<reference evidence="3" key="1">
    <citation type="submission" date="2023-07" db="EMBL/GenBank/DDBJ databases">
        <title>Molecular identification of indigenous halophilic bacteria isolated from red sea cost, biodegradation of synthetic dyes and assessment of degraded metabolite toxicity.</title>
        <authorList>
            <person name="Chaieb K."/>
            <person name="Altayb H.N."/>
        </authorList>
    </citation>
    <scope>NUCLEOTIDE SEQUENCE [LARGE SCALE GENOMIC DNA]</scope>
    <source>
        <strain evidence="3">K20</strain>
    </source>
</reference>
<proteinExistence type="predicted"/>
<dbReference type="NCBIfam" id="TIGR02809">
    <property type="entry name" value="phasin_3"/>
    <property type="match status" value="1"/>
</dbReference>
<dbReference type="InterPro" id="IPR014176">
    <property type="entry name" value="Phasin_subfam-3"/>
</dbReference>
<sequence length="117" mass="13322">MYTEFFKTFTDQAEKGFEPFVKFNQLMAKNVETLTEMQLNAIKTYSEMGLSQVKAASEVKDVTSLTKFNSEQLAVFSELSKQLIEDSNKIQAIAKEFKDDFDKLTTENIKTVTPATK</sequence>
<dbReference type="Proteomes" id="UP001199044">
    <property type="component" value="Unassembled WGS sequence"/>
</dbReference>
<feature type="domain" description="Phasin" evidence="1">
    <location>
        <begin position="8"/>
        <end position="108"/>
    </location>
</feature>
<evidence type="ECO:0000259" key="1">
    <source>
        <dbReference type="Pfam" id="PF09361"/>
    </source>
</evidence>
<protein>
    <submittedName>
        <fullName evidence="2">Phasin family protein</fullName>
    </submittedName>
</protein>
<evidence type="ECO:0000313" key="2">
    <source>
        <dbReference type="EMBL" id="MCA2017974.1"/>
    </source>
</evidence>
<dbReference type="EMBL" id="JAIWIU010000136">
    <property type="protein sequence ID" value="MCA2017974.1"/>
    <property type="molecule type" value="Genomic_DNA"/>
</dbReference>
<dbReference type="Pfam" id="PF09361">
    <property type="entry name" value="Phasin_2"/>
    <property type="match status" value="1"/>
</dbReference>
<comment type="caution">
    <text evidence="2">The sequence shown here is derived from an EMBL/GenBank/DDBJ whole genome shotgun (WGS) entry which is preliminary data.</text>
</comment>
<dbReference type="InterPro" id="IPR018968">
    <property type="entry name" value="Phasin"/>
</dbReference>
<accession>A0ABS7YU62</accession>
<gene>
    <name evidence="2" type="ORF">LDJ79_17770</name>
</gene>
<keyword evidence="3" id="KW-1185">Reference proteome</keyword>
<organism evidence="2 3">
    <name type="scientific">Vibrio tritonius</name>
    <dbReference type="NCBI Taxonomy" id="1435069"/>
    <lineage>
        <taxon>Bacteria</taxon>
        <taxon>Pseudomonadati</taxon>
        <taxon>Pseudomonadota</taxon>
        <taxon>Gammaproteobacteria</taxon>
        <taxon>Vibrionales</taxon>
        <taxon>Vibrionaceae</taxon>
        <taxon>Vibrio</taxon>
    </lineage>
</organism>
<name>A0ABS7YU62_9VIBR</name>